<dbReference type="InterPro" id="IPR023398">
    <property type="entry name" value="TIF_eIF4e-like"/>
</dbReference>
<feature type="compositionally biased region" description="Low complexity" evidence="2">
    <location>
        <begin position="16"/>
        <end position="25"/>
    </location>
</feature>
<dbReference type="InterPro" id="IPR015034">
    <property type="entry name" value="Bles03"/>
</dbReference>
<feature type="region of interest" description="Disordered" evidence="2">
    <location>
        <begin position="1"/>
        <end position="25"/>
    </location>
</feature>
<evidence type="ECO:0000313" key="3">
    <source>
        <dbReference type="EMBL" id="CAF9920090.1"/>
    </source>
</evidence>
<dbReference type="EMBL" id="CAJPDS010000025">
    <property type="protein sequence ID" value="CAF9920090.1"/>
    <property type="molecule type" value="Genomic_DNA"/>
</dbReference>
<dbReference type="Gene3D" id="3.30.760.10">
    <property type="entry name" value="RNA Cap, Translation Initiation Factor Eif4e"/>
    <property type="match status" value="1"/>
</dbReference>
<dbReference type="PANTHER" id="PTHR31977:SF1">
    <property type="entry name" value="UPF0696 PROTEIN C11ORF68"/>
    <property type="match status" value="1"/>
</dbReference>
<dbReference type="OrthoDB" id="10067381at2759"/>
<evidence type="ECO:0000256" key="2">
    <source>
        <dbReference type="SAM" id="MobiDB-lite"/>
    </source>
</evidence>
<keyword evidence="4" id="KW-1185">Reference proteome</keyword>
<dbReference type="AlphaFoldDB" id="A0A8H3ILU8"/>
<proteinExistence type="inferred from homology"/>
<name>A0A8H3ILU8_9LECA</name>
<evidence type="ECO:0000313" key="4">
    <source>
        <dbReference type="Proteomes" id="UP000664521"/>
    </source>
</evidence>
<comment type="similarity">
    <text evidence="1">Belongs to the UPF0696 family.</text>
</comment>
<feature type="compositionally biased region" description="Basic and acidic residues" evidence="2">
    <location>
        <begin position="1"/>
        <end position="11"/>
    </location>
</feature>
<dbReference type="Proteomes" id="UP000664521">
    <property type="component" value="Unassembled WGS sequence"/>
</dbReference>
<evidence type="ECO:0000256" key="1">
    <source>
        <dbReference type="ARBA" id="ARBA00010568"/>
    </source>
</evidence>
<dbReference type="Pfam" id="PF08939">
    <property type="entry name" value="Bles03"/>
    <property type="match status" value="1"/>
</dbReference>
<comment type="caution">
    <text evidence="3">The sequence shown here is derived from an EMBL/GenBank/DDBJ whole genome shotgun (WGS) entry which is preliminary data.</text>
</comment>
<reference evidence="3" key="1">
    <citation type="submission" date="2021-03" db="EMBL/GenBank/DDBJ databases">
        <authorList>
            <person name="Tagirdzhanova G."/>
        </authorList>
    </citation>
    <scope>NUCLEOTIDE SEQUENCE</scope>
</reference>
<sequence>MGFETDQKMVDGDGGYISDDSSFYGDDNLRTALTQRANDYDPSTYWQTHPHQLSTIAATARAKASKPPKPSDPTTKPFNPYEGHLSSRQLSEPVPDFLSRLPPSTTLTANIGFPWIRIANPYKPIHPLSEDWAQFTNAANGSLNGFRTARAEIEASVAGKSKATATRKITPVRKQLEADILSAAQQTGCTTGKWMLFVAREDVDYVWGKVAQGTAEDELGVAAKVAAAAGGEEGRERLICVYTRDFEDKVDVGRVLRGLKGMGLLLNGDGNERVIYYKCDALTHLGLNSGNEFGIKASMYSSKDILADKEET</sequence>
<gene>
    <name evidence="3" type="ORF">HETSPECPRED_004159</name>
</gene>
<dbReference type="SUPFAM" id="SSF55418">
    <property type="entry name" value="eIF4e-like"/>
    <property type="match status" value="1"/>
</dbReference>
<protein>
    <recommendedName>
        <fullName evidence="5">DUF1917-domain-containing protein</fullName>
    </recommendedName>
</protein>
<evidence type="ECO:0008006" key="5">
    <source>
        <dbReference type="Google" id="ProtNLM"/>
    </source>
</evidence>
<organism evidence="3 4">
    <name type="scientific">Heterodermia speciosa</name>
    <dbReference type="NCBI Taxonomy" id="116794"/>
    <lineage>
        <taxon>Eukaryota</taxon>
        <taxon>Fungi</taxon>
        <taxon>Dikarya</taxon>
        <taxon>Ascomycota</taxon>
        <taxon>Pezizomycotina</taxon>
        <taxon>Lecanoromycetes</taxon>
        <taxon>OSLEUM clade</taxon>
        <taxon>Lecanoromycetidae</taxon>
        <taxon>Caliciales</taxon>
        <taxon>Physciaceae</taxon>
        <taxon>Heterodermia</taxon>
    </lineage>
</organism>
<dbReference type="PANTHER" id="PTHR31977">
    <property type="entry name" value="UPF0696 PROTEIN C11ORF68"/>
    <property type="match status" value="1"/>
</dbReference>
<accession>A0A8H3ILU8</accession>
<feature type="region of interest" description="Disordered" evidence="2">
    <location>
        <begin position="59"/>
        <end position="94"/>
    </location>
</feature>